<keyword evidence="7" id="KW-0378">Hydrolase</keyword>
<dbReference type="InterPro" id="IPR036388">
    <property type="entry name" value="WH-like_DNA-bd_sf"/>
</dbReference>
<keyword evidence="8" id="KW-0482">Metalloprotease</keyword>
<dbReference type="STRING" id="13370.A0A448YEA5"/>
<organism evidence="13 14">
    <name type="scientific">Brettanomyces naardenensis</name>
    <name type="common">Yeast</name>
    <dbReference type="NCBI Taxonomy" id="13370"/>
    <lineage>
        <taxon>Eukaryota</taxon>
        <taxon>Fungi</taxon>
        <taxon>Dikarya</taxon>
        <taxon>Ascomycota</taxon>
        <taxon>Saccharomycotina</taxon>
        <taxon>Pichiomycetes</taxon>
        <taxon>Pichiales</taxon>
        <taxon>Pichiaceae</taxon>
        <taxon>Brettanomyces</taxon>
    </lineage>
</organism>
<dbReference type="PANTHER" id="PTHR10804">
    <property type="entry name" value="PROTEASE FAMILY M24 METHIONYL AMINOPEPTIDASE, AMINOPEPTIDASE P"/>
    <property type="match status" value="1"/>
</dbReference>
<keyword evidence="5" id="KW-0645">Protease</keyword>
<dbReference type="InParanoid" id="A0A448YEA5"/>
<evidence type="ECO:0000256" key="3">
    <source>
        <dbReference type="ARBA" id="ARBA00007319"/>
    </source>
</evidence>
<dbReference type="AlphaFoldDB" id="A0A448YEA5"/>
<evidence type="ECO:0000256" key="1">
    <source>
        <dbReference type="ARBA" id="ARBA00004123"/>
    </source>
</evidence>
<evidence type="ECO:0000256" key="2">
    <source>
        <dbReference type="ARBA" id="ARBA00004496"/>
    </source>
</evidence>
<evidence type="ECO:0000256" key="10">
    <source>
        <dbReference type="ARBA" id="ARBA00026155"/>
    </source>
</evidence>
<evidence type="ECO:0000256" key="11">
    <source>
        <dbReference type="ARBA" id="ARBA00033475"/>
    </source>
</evidence>
<dbReference type="EMBL" id="CAACVR010000001">
    <property type="protein sequence ID" value="VEU19265.1"/>
    <property type="molecule type" value="Genomic_DNA"/>
</dbReference>
<dbReference type="GO" id="GO:0006508">
    <property type="term" value="P:proteolysis"/>
    <property type="evidence" value="ECO:0007669"/>
    <property type="project" value="UniProtKB-KW"/>
</dbReference>
<evidence type="ECO:0000313" key="13">
    <source>
        <dbReference type="EMBL" id="VEU19265.1"/>
    </source>
</evidence>
<keyword evidence="9" id="KW-0539">Nucleus</keyword>
<comment type="subcellular location">
    <subcellularLocation>
        <location evidence="2">Cytoplasm</location>
    </subcellularLocation>
    <subcellularLocation>
        <location evidence="1">Nucleus</location>
    </subcellularLocation>
</comment>
<dbReference type="FunCoup" id="A0A448YEA5">
    <property type="interactions" value="390"/>
</dbReference>
<dbReference type="Gene3D" id="1.10.10.10">
    <property type="entry name" value="Winged helix-like DNA-binding domain superfamily/Winged helix DNA-binding domain"/>
    <property type="match status" value="1"/>
</dbReference>
<evidence type="ECO:0000256" key="8">
    <source>
        <dbReference type="ARBA" id="ARBA00023049"/>
    </source>
</evidence>
<evidence type="ECO:0000256" key="4">
    <source>
        <dbReference type="ARBA" id="ARBA00022490"/>
    </source>
</evidence>
<keyword evidence="14" id="KW-1185">Reference proteome</keyword>
<dbReference type="GO" id="GO:0046872">
    <property type="term" value="F:metal ion binding"/>
    <property type="evidence" value="ECO:0007669"/>
    <property type="project" value="UniProtKB-KW"/>
</dbReference>
<dbReference type="GO" id="GO:0005634">
    <property type="term" value="C:nucleus"/>
    <property type="evidence" value="ECO:0007669"/>
    <property type="project" value="UniProtKB-SubCell"/>
</dbReference>
<accession>A0A448YEA5</accession>
<name>A0A448YEA5_BRENA</name>
<evidence type="ECO:0000256" key="6">
    <source>
        <dbReference type="ARBA" id="ARBA00022723"/>
    </source>
</evidence>
<evidence type="ECO:0000256" key="5">
    <source>
        <dbReference type="ARBA" id="ARBA00022670"/>
    </source>
</evidence>
<dbReference type="GO" id="GO:0005737">
    <property type="term" value="C:cytoplasm"/>
    <property type="evidence" value="ECO:0007669"/>
    <property type="project" value="UniProtKB-SubCell"/>
</dbReference>
<dbReference type="InterPro" id="IPR036005">
    <property type="entry name" value="Creatinase/aminopeptidase-like"/>
</dbReference>
<comment type="similarity">
    <text evidence="3">Belongs to the peptidase M24 family.</text>
</comment>
<dbReference type="InterPro" id="IPR047113">
    <property type="entry name" value="PA2G4/ARX1"/>
</dbReference>
<evidence type="ECO:0000313" key="14">
    <source>
        <dbReference type="Proteomes" id="UP000290900"/>
    </source>
</evidence>
<dbReference type="OrthoDB" id="5876363at2759"/>
<dbReference type="Gene3D" id="3.90.230.10">
    <property type="entry name" value="Creatinase/methionine aminopeptidase superfamily"/>
    <property type="match status" value="1"/>
</dbReference>
<sequence length="564" mass="61223">MSLQVSNREADVLLKQKNILSSQVLSKYRFAGQVTQTCVQYLISLINDSYHFGRHAPYTVAELCILGDSFLQASLDQAFKDVNEKGIAQPVTIDVNDLVEGYSPEIDDKTDYTFQAGDIVTLNLGCQIDGYTSRVAHTVVIYPPGIPSETSRELQPAGPLLGTSADAICASHIATESVVALLGCALSPEKLPRSVAPIGSQVSGSLIRQIVDSIAATFHCIIVPGSKVRRIRRFLAGQAEGVVAERDFKGVVWSEADQELQLLEKSGKFSSEEGQQLVAYDRSIGSASNNSSAIPTDDFVVASGEVYTVDIRMASMNGSDGPGLVTLEVLDQYSGKNAVEGELNPKPSVFIRDLAVNYQVKLRSARHLLTAIDRTHPVYPFKISELSDNFPLNLNTDETSVQEQLKAISKDMKPSRLGMTELTNQRLAVAKPIWAARFVPLPIVLNATTSTGIHGFDAENPTLPGLELPLPRLGITALKLKSLLKRAKKVPVARELATVVLNNKDGEVLRVSGGDSACRPSWVHSNYQLQGELAQGIQDLVKLTQDGRFGIKVRQCQPMKAVSE</sequence>
<evidence type="ECO:0000256" key="12">
    <source>
        <dbReference type="ARBA" id="ARBA00034680"/>
    </source>
</evidence>
<reference evidence="13 14" key="1">
    <citation type="submission" date="2018-12" db="EMBL/GenBank/DDBJ databases">
        <authorList>
            <person name="Tiukova I."/>
            <person name="Dainat J."/>
        </authorList>
    </citation>
    <scope>NUCLEOTIDE SEQUENCE [LARGE SCALE GENOMIC DNA]</scope>
</reference>
<gene>
    <name evidence="13" type="ORF">BRENAR_LOCUS4</name>
</gene>
<comment type="function">
    <text evidence="12">Probable metalloprotease involved in proper assembly of pre-ribosomal particles during the biogenesis of the 60S ribosomal subunit. Accompanies the pre-60S particles to the cytoplasm.</text>
</comment>
<dbReference type="GO" id="GO:0008237">
    <property type="term" value="F:metallopeptidase activity"/>
    <property type="evidence" value="ECO:0007669"/>
    <property type="project" value="UniProtKB-KW"/>
</dbReference>
<evidence type="ECO:0000256" key="9">
    <source>
        <dbReference type="ARBA" id="ARBA00023242"/>
    </source>
</evidence>
<keyword evidence="6" id="KW-0479">Metal-binding</keyword>
<evidence type="ECO:0000256" key="7">
    <source>
        <dbReference type="ARBA" id="ARBA00022801"/>
    </source>
</evidence>
<proteinExistence type="inferred from homology"/>
<protein>
    <recommendedName>
        <fullName evidence="10">Probable metalloprotease ARX1</fullName>
    </recommendedName>
    <alternativeName>
        <fullName evidence="11">Associated with ribosomal export complex protein 1</fullName>
    </alternativeName>
</protein>
<dbReference type="Proteomes" id="UP000290900">
    <property type="component" value="Unassembled WGS sequence"/>
</dbReference>
<dbReference type="PANTHER" id="PTHR10804:SF102">
    <property type="entry name" value="METALLOPROTEASE ARX1-RELATED"/>
    <property type="match status" value="1"/>
</dbReference>
<keyword evidence="4" id="KW-0963">Cytoplasm</keyword>
<dbReference type="SUPFAM" id="SSF55920">
    <property type="entry name" value="Creatinase/aminopeptidase"/>
    <property type="match status" value="1"/>
</dbReference>